<evidence type="ECO:0000313" key="2">
    <source>
        <dbReference type="EMBL" id="GAA2518502.1"/>
    </source>
</evidence>
<dbReference type="Proteomes" id="UP001499978">
    <property type="component" value="Unassembled WGS sequence"/>
</dbReference>
<gene>
    <name evidence="2" type="ORF">GCM10010201_14330</name>
</gene>
<keyword evidence="3" id="KW-1185">Reference proteome</keyword>
<feature type="chain" id="PRO_5045745380" evidence="1">
    <location>
        <begin position="27"/>
        <end position="228"/>
    </location>
</feature>
<keyword evidence="1" id="KW-0732">Signal</keyword>
<comment type="caution">
    <text evidence="2">The sequence shown here is derived from an EMBL/GenBank/DDBJ whole genome shotgun (WGS) entry which is preliminary data.</text>
</comment>
<sequence>MNKVLGPTLITAALAASGVAAAPATAASTNAAATCPARVVIPHVRITHKQTRVYATLTDDCGARYASWNIHNSAGRHDTIVFDPAAPNTRDFLDFGSTHRLGRHDVRPANAHDPGDKRVKQATAQFLVKLGSGTTIKAIRDGNAVTVNGRVRQYDPSPGRWVAWRNARVAVEGRHGAAAPWVALAGRVRADRAGRVTARVTAPRVRQFRLVTQATSTVWGSTSSYAHP</sequence>
<evidence type="ECO:0000256" key="1">
    <source>
        <dbReference type="SAM" id="SignalP"/>
    </source>
</evidence>
<name>A0ABP6AM04_9ACTN</name>
<feature type="signal peptide" evidence="1">
    <location>
        <begin position="1"/>
        <end position="26"/>
    </location>
</feature>
<proteinExistence type="predicted"/>
<dbReference type="RefSeq" id="WP_344170170.1">
    <property type="nucleotide sequence ID" value="NZ_BAAARY010000005.1"/>
</dbReference>
<reference evidence="3" key="1">
    <citation type="journal article" date="2019" name="Int. J. Syst. Evol. Microbiol.">
        <title>The Global Catalogue of Microorganisms (GCM) 10K type strain sequencing project: providing services to taxonomists for standard genome sequencing and annotation.</title>
        <authorList>
            <consortium name="The Broad Institute Genomics Platform"/>
            <consortium name="The Broad Institute Genome Sequencing Center for Infectious Disease"/>
            <person name="Wu L."/>
            <person name="Ma J."/>
        </authorList>
    </citation>
    <scope>NUCLEOTIDE SEQUENCE [LARGE SCALE GENOMIC DNA]</scope>
    <source>
        <strain evidence="3">JCM 3367</strain>
    </source>
</reference>
<dbReference type="EMBL" id="BAAARY010000005">
    <property type="protein sequence ID" value="GAA2518502.1"/>
    <property type="molecule type" value="Genomic_DNA"/>
</dbReference>
<accession>A0ABP6AM04</accession>
<protein>
    <submittedName>
        <fullName evidence="2">Uncharacterized protein</fullName>
    </submittedName>
</protein>
<organism evidence="2 3">
    <name type="scientific">Pilimelia columellifera subsp. columellifera</name>
    <dbReference type="NCBI Taxonomy" id="706583"/>
    <lineage>
        <taxon>Bacteria</taxon>
        <taxon>Bacillati</taxon>
        <taxon>Actinomycetota</taxon>
        <taxon>Actinomycetes</taxon>
        <taxon>Micromonosporales</taxon>
        <taxon>Micromonosporaceae</taxon>
        <taxon>Pilimelia</taxon>
    </lineage>
</organism>
<evidence type="ECO:0000313" key="3">
    <source>
        <dbReference type="Proteomes" id="UP001499978"/>
    </source>
</evidence>